<gene>
    <name evidence="2" type="ORF">ILYODFUR_006522</name>
</gene>
<dbReference type="Proteomes" id="UP001482620">
    <property type="component" value="Unassembled WGS sequence"/>
</dbReference>
<reference evidence="2 3" key="1">
    <citation type="submission" date="2021-06" db="EMBL/GenBank/DDBJ databases">
        <authorList>
            <person name="Palmer J.M."/>
        </authorList>
    </citation>
    <scope>NUCLEOTIDE SEQUENCE [LARGE SCALE GENOMIC DNA]</scope>
    <source>
        <strain evidence="3">if_2019</strain>
        <tissue evidence="2">Muscle</tissue>
    </source>
</reference>
<accession>A0ABV0TK54</accession>
<evidence type="ECO:0000313" key="2">
    <source>
        <dbReference type="EMBL" id="MEQ2231998.1"/>
    </source>
</evidence>
<proteinExistence type="predicted"/>
<sequence length="91" mass="10138">MRSGRRSQRRVLFCSLRDGTGLKAGFTDSVATLNYHSGLNTPSHLISIVALTARAALRNVSPADRGVSEAQKTKHRRGRKQTPHYLHSLWL</sequence>
<organism evidence="2 3">
    <name type="scientific">Ilyodon furcidens</name>
    <name type="common">goldbreast splitfin</name>
    <dbReference type="NCBI Taxonomy" id="33524"/>
    <lineage>
        <taxon>Eukaryota</taxon>
        <taxon>Metazoa</taxon>
        <taxon>Chordata</taxon>
        <taxon>Craniata</taxon>
        <taxon>Vertebrata</taxon>
        <taxon>Euteleostomi</taxon>
        <taxon>Actinopterygii</taxon>
        <taxon>Neopterygii</taxon>
        <taxon>Teleostei</taxon>
        <taxon>Neoteleostei</taxon>
        <taxon>Acanthomorphata</taxon>
        <taxon>Ovalentaria</taxon>
        <taxon>Atherinomorphae</taxon>
        <taxon>Cyprinodontiformes</taxon>
        <taxon>Goodeidae</taxon>
        <taxon>Ilyodon</taxon>
    </lineage>
</organism>
<keyword evidence="3" id="KW-1185">Reference proteome</keyword>
<feature type="region of interest" description="Disordered" evidence="1">
    <location>
        <begin position="61"/>
        <end position="91"/>
    </location>
</feature>
<comment type="caution">
    <text evidence="2">The sequence shown here is derived from an EMBL/GenBank/DDBJ whole genome shotgun (WGS) entry which is preliminary data.</text>
</comment>
<protein>
    <submittedName>
        <fullName evidence="2">Uncharacterized protein</fullName>
    </submittedName>
</protein>
<dbReference type="EMBL" id="JAHRIQ010035157">
    <property type="protein sequence ID" value="MEQ2231998.1"/>
    <property type="molecule type" value="Genomic_DNA"/>
</dbReference>
<feature type="compositionally biased region" description="Basic residues" evidence="1">
    <location>
        <begin position="73"/>
        <end position="82"/>
    </location>
</feature>
<evidence type="ECO:0000313" key="3">
    <source>
        <dbReference type="Proteomes" id="UP001482620"/>
    </source>
</evidence>
<evidence type="ECO:0000256" key="1">
    <source>
        <dbReference type="SAM" id="MobiDB-lite"/>
    </source>
</evidence>
<name>A0ABV0TK54_9TELE</name>